<dbReference type="InterPro" id="IPR013766">
    <property type="entry name" value="Thioredoxin_domain"/>
</dbReference>
<evidence type="ECO:0000256" key="7">
    <source>
        <dbReference type="PIRNR" id="PIRNR001488"/>
    </source>
</evidence>
<proteinExistence type="inferred from homology"/>
<keyword evidence="6" id="KW-0676">Redox-active center</keyword>
<evidence type="ECO:0000256" key="2">
    <source>
        <dbReference type="ARBA" id="ARBA00005791"/>
    </source>
</evidence>
<evidence type="ECO:0000256" key="6">
    <source>
        <dbReference type="ARBA" id="ARBA00023284"/>
    </source>
</evidence>
<feature type="domain" description="Thioredoxin" evidence="9">
    <location>
        <begin position="15"/>
        <end position="170"/>
    </location>
</feature>
<evidence type="ECO:0000256" key="5">
    <source>
        <dbReference type="ARBA" id="ARBA00023157"/>
    </source>
</evidence>
<organism evidence="10 11">
    <name type="scientific">Banduia mediterranea</name>
    <dbReference type="NCBI Taxonomy" id="3075609"/>
    <lineage>
        <taxon>Bacteria</taxon>
        <taxon>Pseudomonadati</taxon>
        <taxon>Pseudomonadota</taxon>
        <taxon>Gammaproteobacteria</taxon>
        <taxon>Nevskiales</taxon>
        <taxon>Algiphilaceae</taxon>
        <taxon>Banduia</taxon>
    </lineage>
</organism>
<feature type="signal peptide" evidence="8">
    <location>
        <begin position="1"/>
        <end position="21"/>
    </location>
</feature>
<evidence type="ECO:0000256" key="3">
    <source>
        <dbReference type="ARBA" id="ARBA00022729"/>
    </source>
</evidence>
<dbReference type="PIRSF" id="PIRSF001488">
    <property type="entry name" value="Tdi_protein"/>
    <property type="match status" value="1"/>
</dbReference>
<dbReference type="RefSeq" id="WP_311364494.1">
    <property type="nucleotide sequence ID" value="NZ_JAVRIC010000007.1"/>
</dbReference>
<feature type="chain" id="PRO_5045766304" description="Thiol:disulfide interchange protein" evidence="8">
    <location>
        <begin position="22"/>
        <end position="214"/>
    </location>
</feature>
<gene>
    <name evidence="10" type="ORF">RM530_06940</name>
</gene>
<dbReference type="PANTHER" id="PTHR35891">
    <property type="entry name" value="THIOL:DISULFIDE INTERCHANGE PROTEIN DSBA"/>
    <property type="match status" value="1"/>
</dbReference>
<evidence type="ECO:0000256" key="4">
    <source>
        <dbReference type="ARBA" id="ARBA00022764"/>
    </source>
</evidence>
<keyword evidence="3 8" id="KW-0732">Signal</keyword>
<name>A0ABU2WII1_9GAMM</name>
<protein>
    <recommendedName>
        <fullName evidence="7">Thiol:disulfide interchange protein</fullName>
    </recommendedName>
</protein>
<comment type="subcellular location">
    <subcellularLocation>
        <location evidence="1 7">Periplasm</location>
    </subcellularLocation>
</comment>
<dbReference type="InterPro" id="IPR023205">
    <property type="entry name" value="DsbA/DsbL"/>
</dbReference>
<keyword evidence="5 7" id="KW-1015">Disulfide bond</keyword>
<sequence length="214" mass="23950">MRLFAQICLLFVALSPIACSAQDGPMRYLEGEQYRKVSSVTEPKDASKITVTEVFWYGCAHCYAFEPYMRKWAETKPGDVVFERMPNSLGRPVGLLHSRAYYTAEQLGIEKQFTPKMFAAMHDQRLPMSTESAIGTLATQLGIDEAKFSSTFEGFAVDSQVRRAEQRSRDWGVTGTPTVIVGGKYMTAPSMAHGSDEAIDVVRFLVDKVRAERK</sequence>
<evidence type="ECO:0000313" key="10">
    <source>
        <dbReference type="EMBL" id="MDT0497101.1"/>
    </source>
</evidence>
<evidence type="ECO:0000256" key="1">
    <source>
        <dbReference type="ARBA" id="ARBA00004418"/>
    </source>
</evidence>
<dbReference type="PANTHER" id="PTHR35891:SF3">
    <property type="entry name" value="THIOL:DISULFIDE INTERCHANGE PROTEIN DSBL"/>
    <property type="match status" value="1"/>
</dbReference>
<dbReference type="EMBL" id="JAVRIC010000007">
    <property type="protein sequence ID" value="MDT0497101.1"/>
    <property type="molecule type" value="Genomic_DNA"/>
</dbReference>
<dbReference type="InterPro" id="IPR050824">
    <property type="entry name" value="Thiol_disulfide_DsbA"/>
</dbReference>
<comment type="caution">
    <text evidence="10">The sequence shown here is derived from an EMBL/GenBank/DDBJ whole genome shotgun (WGS) entry which is preliminary data.</text>
</comment>
<keyword evidence="11" id="KW-1185">Reference proteome</keyword>
<dbReference type="PROSITE" id="PS51352">
    <property type="entry name" value="THIOREDOXIN_2"/>
    <property type="match status" value="1"/>
</dbReference>
<dbReference type="SUPFAM" id="SSF52833">
    <property type="entry name" value="Thioredoxin-like"/>
    <property type="match status" value="1"/>
</dbReference>
<evidence type="ECO:0000313" key="11">
    <source>
        <dbReference type="Proteomes" id="UP001254608"/>
    </source>
</evidence>
<keyword evidence="4 7" id="KW-0574">Periplasm</keyword>
<accession>A0ABU2WII1</accession>
<evidence type="ECO:0000259" key="9">
    <source>
        <dbReference type="PROSITE" id="PS51352"/>
    </source>
</evidence>
<dbReference type="CDD" id="cd03019">
    <property type="entry name" value="DsbA_DsbA"/>
    <property type="match status" value="1"/>
</dbReference>
<dbReference type="InterPro" id="IPR036249">
    <property type="entry name" value="Thioredoxin-like_sf"/>
</dbReference>
<dbReference type="InterPro" id="IPR001853">
    <property type="entry name" value="DSBA-like_thioredoxin_dom"/>
</dbReference>
<dbReference type="PROSITE" id="PS00194">
    <property type="entry name" value="THIOREDOXIN_1"/>
    <property type="match status" value="1"/>
</dbReference>
<comment type="similarity">
    <text evidence="2">Belongs to the thioredoxin family. DsbA subfamily.</text>
</comment>
<dbReference type="InterPro" id="IPR017937">
    <property type="entry name" value="Thioredoxin_CS"/>
</dbReference>
<evidence type="ECO:0000256" key="8">
    <source>
        <dbReference type="SAM" id="SignalP"/>
    </source>
</evidence>
<dbReference type="Pfam" id="PF01323">
    <property type="entry name" value="DSBA"/>
    <property type="match status" value="1"/>
</dbReference>
<dbReference type="Proteomes" id="UP001254608">
    <property type="component" value="Unassembled WGS sequence"/>
</dbReference>
<dbReference type="Gene3D" id="3.40.30.10">
    <property type="entry name" value="Glutaredoxin"/>
    <property type="match status" value="1"/>
</dbReference>
<reference evidence="10 11" key="1">
    <citation type="submission" date="2023-09" db="EMBL/GenBank/DDBJ databases">
        <authorList>
            <person name="Rey-Velasco X."/>
        </authorList>
    </citation>
    <scope>NUCLEOTIDE SEQUENCE [LARGE SCALE GENOMIC DNA]</scope>
    <source>
        <strain evidence="10 11">W345</strain>
    </source>
</reference>